<dbReference type="GO" id="GO:0003676">
    <property type="term" value="F:nucleic acid binding"/>
    <property type="evidence" value="ECO:0007669"/>
    <property type="project" value="InterPro"/>
</dbReference>
<reference evidence="2" key="1">
    <citation type="submission" date="2008-01" db="EMBL/GenBank/DDBJ databases">
        <title>Complete sequence of Shewanella halifaxensis HAW-EB4.</title>
        <authorList>
            <consortium name="US DOE Joint Genome Institute"/>
            <person name="Copeland A."/>
            <person name="Lucas S."/>
            <person name="Lapidus A."/>
            <person name="Glavina del Rio T."/>
            <person name="Dalin E."/>
            <person name="Tice H."/>
            <person name="Bruce D."/>
            <person name="Goodwin L."/>
            <person name="Pitluck S."/>
            <person name="Sims D."/>
            <person name="Brettin T."/>
            <person name="Detter J.C."/>
            <person name="Han C."/>
            <person name="Kuske C.R."/>
            <person name="Schmutz J."/>
            <person name="Larimer F."/>
            <person name="Land M."/>
            <person name="Hauser L."/>
            <person name="Kyrpides N."/>
            <person name="Kim E."/>
            <person name="Zhao J.-S."/>
            <person name="Richardson P."/>
        </authorList>
    </citation>
    <scope>NUCLEOTIDE SEQUENCE [LARGE SCALE GENOMIC DNA]</scope>
    <source>
        <strain evidence="2">HAW-EB4</strain>
    </source>
</reference>
<dbReference type="HOGENOM" id="CLU_071576_3_1_6"/>
<dbReference type="Pfam" id="PF01844">
    <property type="entry name" value="HNH"/>
    <property type="match status" value="1"/>
</dbReference>
<keyword evidence="3" id="KW-1185">Reference proteome</keyword>
<sequence>MIKLNRPVCPHPDALARGNYKHPANKEALKAANSDKCMYCESKISQISFAEIEHFKPKDNDKFPHLEFVWENLGYSCQKCNNQKSNKFHNDTPYIDPYHDEPANYFYAAGTWLFVKNGCERADLSIRDIGLNRPELLEKRLEKITEIQKAITACYRTGNVSLRDFALAELRREAETKKEYSFFVKALISAHAV</sequence>
<dbReference type="CDD" id="cd00085">
    <property type="entry name" value="HNHc"/>
    <property type="match status" value="1"/>
</dbReference>
<dbReference type="KEGG" id="shl:Shal_1301"/>
<dbReference type="OrthoDB" id="9802901at2"/>
<dbReference type="GO" id="GO:0004519">
    <property type="term" value="F:endonuclease activity"/>
    <property type="evidence" value="ECO:0007669"/>
    <property type="project" value="InterPro"/>
</dbReference>
<dbReference type="Gene3D" id="1.10.30.50">
    <property type="match status" value="1"/>
</dbReference>
<evidence type="ECO:0000313" key="2">
    <source>
        <dbReference type="EMBL" id="ABZ75869.1"/>
    </source>
</evidence>
<accession>B0TKR7</accession>
<evidence type="ECO:0000313" key="3">
    <source>
        <dbReference type="Proteomes" id="UP000001317"/>
    </source>
</evidence>
<evidence type="ECO:0000259" key="1">
    <source>
        <dbReference type="Pfam" id="PF01844"/>
    </source>
</evidence>
<dbReference type="AlphaFoldDB" id="B0TKR7"/>
<dbReference type="GO" id="GO:0008270">
    <property type="term" value="F:zinc ion binding"/>
    <property type="evidence" value="ECO:0007669"/>
    <property type="project" value="InterPro"/>
</dbReference>
<dbReference type="eggNOG" id="COG1403">
    <property type="taxonomic scope" value="Bacteria"/>
</dbReference>
<organism evidence="2 3">
    <name type="scientific">Shewanella halifaxensis (strain HAW-EB4)</name>
    <dbReference type="NCBI Taxonomy" id="458817"/>
    <lineage>
        <taxon>Bacteria</taxon>
        <taxon>Pseudomonadati</taxon>
        <taxon>Pseudomonadota</taxon>
        <taxon>Gammaproteobacteria</taxon>
        <taxon>Alteromonadales</taxon>
        <taxon>Shewanellaceae</taxon>
        <taxon>Shewanella</taxon>
    </lineage>
</organism>
<dbReference type="InterPro" id="IPR002711">
    <property type="entry name" value="HNH"/>
</dbReference>
<feature type="domain" description="HNH" evidence="1">
    <location>
        <begin position="37"/>
        <end position="87"/>
    </location>
</feature>
<gene>
    <name evidence="2" type="ordered locus">Shal_1301</name>
</gene>
<dbReference type="STRING" id="458817.Shal_1301"/>
<dbReference type="InterPro" id="IPR003615">
    <property type="entry name" value="HNH_nuc"/>
</dbReference>
<dbReference type="RefSeq" id="WP_012276410.1">
    <property type="nucleotide sequence ID" value="NC_010334.1"/>
</dbReference>
<name>B0TKR7_SHEHH</name>
<proteinExistence type="predicted"/>
<protein>
    <recommendedName>
        <fullName evidence="1">HNH domain-containing protein</fullName>
    </recommendedName>
</protein>
<dbReference type="EMBL" id="CP000931">
    <property type="protein sequence ID" value="ABZ75869.1"/>
    <property type="molecule type" value="Genomic_DNA"/>
</dbReference>
<dbReference type="Proteomes" id="UP000001317">
    <property type="component" value="Chromosome"/>
</dbReference>